<dbReference type="AlphaFoldDB" id="A0A412G2J9"/>
<comment type="caution">
    <text evidence="15">The sequence shown here is derived from an EMBL/GenBank/DDBJ whole genome shotgun (WGS) entry which is preliminary data.</text>
</comment>
<protein>
    <recommendedName>
        <fullName evidence="12">Cardiolipin synthase</fullName>
        <ecNumber evidence="12">2.7.8.-</ecNumber>
    </recommendedName>
</protein>
<dbReference type="InterPro" id="IPR025202">
    <property type="entry name" value="PLD-like_dom"/>
</dbReference>
<dbReference type="Pfam" id="PF13091">
    <property type="entry name" value="PLDc_2"/>
    <property type="match status" value="2"/>
</dbReference>
<keyword evidence="5 13" id="KW-0812">Transmembrane</keyword>
<keyword evidence="11" id="KW-1208">Phospholipid metabolism</keyword>
<keyword evidence="10" id="KW-0594">Phospholipid biosynthesis</keyword>
<feature type="transmembrane region" description="Helical" evidence="13">
    <location>
        <begin position="69"/>
        <end position="87"/>
    </location>
</feature>
<dbReference type="EMBL" id="QRUP01000008">
    <property type="protein sequence ID" value="RGR74675.1"/>
    <property type="molecule type" value="Genomic_DNA"/>
</dbReference>
<evidence type="ECO:0000256" key="10">
    <source>
        <dbReference type="ARBA" id="ARBA00023209"/>
    </source>
</evidence>
<evidence type="ECO:0000256" key="2">
    <source>
        <dbReference type="ARBA" id="ARBA00022475"/>
    </source>
</evidence>
<evidence type="ECO:0000256" key="12">
    <source>
        <dbReference type="NCBIfam" id="TIGR04265"/>
    </source>
</evidence>
<feature type="domain" description="PLD phosphodiesterase" evidence="14">
    <location>
        <begin position="422"/>
        <end position="449"/>
    </location>
</feature>
<evidence type="ECO:0000259" key="14">
    <source>
        <dbReference type="PROSITE" id="PS50035"/>
    </source>
</evidence>
<dbReference type="PANTHER" id="PTHR21248">
    <property type="entry name" value="CARDIOLIPIN SYNTHASE"/>
    <property type="match status" value="1"/>
</dbReference>
<dbReference type="RefSeq" id="WP_117894763.1">
    <property type="nucleotide sequence ID" value="NZ_CABJCV010000008.1"/>
</dbReference>
<reference evidence="15 16" key="1">
    <citation type="submission" date="2018-08" db="EMBL/GenBank/DDBJ databases">
        <title>A genome reference for cultivated species of the human gut microbiota.</title>
        <authorList>
            <person name="Zou Y."/>
            <person name="Xue W."/>
            <person name="Luo G."/>
        </authorList>
    </citation>
    <scope>NUCLEOTIDE SEQUENCE [LARGE SCALE GENOMIC DNA]</scope>
    <source>
        <strain evidence="15 16">AF24-29</strain>
    </source>
</reference>
<dbReference type="EC" id="2.7.8.-" evidence="12"/>
<evidence type="ECO:0000256" key="3">
    <source>
        <dbReference type="ARBA" id="ARBA00022516"/>
    </source>
</evidence>
<keyword evidence="6" id="KW-0677">Repeat</keyword>
<dbReference type="InterPro" id="IPR001736">
    <property type="entry name" value="PLipase_D/transphosphatidylase"/>
</dbReference>
<gene>
    <name evidence="15" type="primary">cls</name>
    <name evidence="15" type="ORF">DWY25_07765</name>
</gene>
<dbReference type="CDD" id="cd09160">
    <property type="entry name" value="PLDc_SMU_988_like_2"/>
    <property type="match status" value="1"/>
</dbReference>
<dbReference type="Proteomes" id="UP000284178">
    <property type="component" value="Unassembled WGS sequence"/>
</dbReference>
<dbReference type="PANTHER" id="PTHR21248:SF22">
    <property type="entry name" value="PHOSPHOLIPASE D"/>
    <property type="match status" value="1"/>
</dbReference>
<proteinExistence type="predicted"/>
<keyword evidence="7 13" id="KW-1133">Transmembrane helix</keyword>
<keyword evidence="4" id="KW-0808">Transferase</keyword>
<dbReference type="CDD" id="cd09154">
    <property type="entry name" value="PLDc_SMU_988_like_1"/>
    <property type="match status" value="1"/>
</dbReference>
<dbReference type="Gene3D" id="3.30.870.10">
    <property type="entry name" value="Endonuclease Chain A"/>
    <property type="match status" value="2"/>
</dbReference>
<organism evidence="15 16">
    <name type="scientific">Holdemania filiformis</name>
    <dbReference type="NCBI Taxonomy" id="61171"/>
    <lineage>
        <taxon>Bacteria</taxon>
        <taxon>Bacillati</taxon>
        <taxon>Bacillota</taxon>
        <taxon>Erysipelotrichia</taxon>
        <taxon>Erysipelotrichales</taxon>
        <taxon>Erysipelotrichaceae</taxon>
        <taxon>Holdemania</taxon>
    </lineage>
</organism>
<evidence type="ECO:0000256" key="11">
    <source>
        <dbReference type="ARBA" id="ARBA00023264"/>
    </source>
</evidence>
<keyword evidence="16" id="KW-1185">Reference proteome</keyword>
<comment type="subcellular location">
    <subcellularLocation>
        <location evidence="1">Cell membrane</location>
        <topology evidence="1">Multi-pass membrane protein</topology>
    </subcellularLocation>
</comment>
<feature type="transmembrane region" description="Helical" evidence="13">
    <location>
        <begin position="12"/>
        <end position="32"/>
    </location>
</feature>
<dbReference type="InterPro" id="IPR022924">
    <property type="entry name" value="Cardiolipin_synthase"/>
</dbReference>
<evidence type="ECO:0000313" key="16">
    <source>
        <dbReference type="Proteomes" id="UP000284178"/>
    </source>
</evidence>
<name>A0A412G2J9_9FIRM</name>
<evidence type="ECO:0000256" key="13">
    <source>
        <dbReference type="SAM" id="Phobius"/>
    </source>
</evidence>
<dbReference type="SMART" id="SM00155">
    <property type="entry name" value="PLDc"/>
    <property type="match status" value="2"/>
</dbReference>
<dbReference type="NCBIfam" id="TIGR04265">
    <property type="entry name" value="bac_cardiolipin"/>
    <property type="match status" value="1"/>
</dbReference>
<keyword evidence="9 13" id="KW-0472">Membrane</keyword>
<sequence>MIRKFLHFLTSRLVVTALLIAAQAVLLFMIILKMSNYFIYFYAFCILLSLFLLVYLVNNDGSPSLKIPWIILMLILPILGGIAYVCFGRTPVRKEEKARMDELVQRGLKAAAKLDDAGECLKQEAPQFAGQSHYIEWANQRKPYTNTECVYLPLGEVMFERLCEELKKARHFIFMEYFIVEEGTMWNTILEILQEKVKAGVEVRMMYDDLGCIMTLPDHYDQKLEAMGIKTVVFNRFTAHLTVSHNNRDHRKITVIDGNVGFNGGINLADEYINAYAKHGHWKDSAVMLKGEGVVNLTMMFLEAWNFYRNEDPDFSRYLPESKIRPGCGYVQSYTDIPLDHEMTGETVYMNILNQAQDYVWMTSPYLIIDHELLTALMMAAKRGVDVRLITPHIPDKWYVHLITQSTYPSLVQAGVKIYEYTPGFIHAKTFVSDDQVGVVGTINLDYRSLVHHYECATWMLRTQAVSQLHDDFLATQAVSQPITLADCRQFQPLLKRWIVNVIKLFAPLM</sequence>
<keyword evidence="3" id="KW-0444">Lipid biosynthesis</keyword>
<feature type="domain" description="PLD phosphodiesterase" evidence="14">
    <location>
        <begin position="245"/>
        <end position="272"/>
    </location>
</feature>
<dbReference type="InterPro" id="IPR027379">
    <property type="entry name" value="CLS_N"/>
</dbReference>
<accession>A0A412G2J9</accession>
<evidence type="ECO:0000256" key="5">
    <source>
        <dbReference type="ARBA" id="ARBA00022692"/>
    </source>
</evidence>
<keyword evidence="8" id="KW-0443">Lipid metabolism</keyword>
<dbReference type="GO" id="GO:0032049">
    <property type="term" value="P:cardiolipin biosynthetic process"/>
    <property type="evidence" value="ECO:0007669"/>
    <property type="project" value="UniProtKB-UniRule"/>
</dbReference>
<evidence type="ECO:0000256" key="4">
    <source>
        <dbReference type="ARBA" id="ARBA00022679"/>
    </source>
</evidence>
<dbReference type="PROSITE" id="PS50035">
    <property type="entry name" value="PLD"/>
    <property type="match status" value="2"/>
</dbReference>
<feature type="transmembrane region" description="Helical" evidence="13">
    <location>
        <begin position="39"/>
        <end position="57"/>
    </location>
</feature>
<dbReference type="GO" id="GO:0005886">
    <property type="term" value="C:plasma membrane"/>
    <property type="evidence" value="ECO:0007669"/>
    <property type="project" value="UniProtKB-SubCell"/>
</dbReference>
<dbReference type="SUPFAM" id="SSF56024">
    <property type="entry name" value="Phospholipase D/nuclease"/>
    <property type="match status" value="2"/>
</dbReference>
<dbReference type="Pfam" id="PF13396">
    <property type="entry name" value="PLDc_N"/>
    <property type="match status" value="1"/>
</dbReference>
<evidence type="ECO:0000256" key="6">
    <source>
        <dbReference type="ARBA" id="ARBA00022737"/>
    </source>
</evidence>
<dbReference type="GO" id="GO:0008808">
    <property type="term" value="F:cardiolipin synthase activity"/>
    <property type="evidence" value="ECO:0007669"/>
    <property type="project" value="UniProtKB-UniRule"/>
</dbReference>
<dbReference type="GeneID" id="83015300"/>
<evidence type="ECO:0000256" key="1">
    <source>
        <dbReference type="ARBA" id="ARBA00004651"/>
    </source>
</evidence>
<evidence type="ECO:0000256" key="9">
    <source>
        <dbReference type="ARBA" id="ARBA00023136"/>
    </source>
</evidence>
<keyword evidence="2" id="KW-1003">Cell membrane</keyword>
<evidence type="ECO:0000313" key="15">
    <source>
        <dbReference type="EMBL" id="RGR74675.1"/>
    </source>
</evidence>
<evidence type="ECO:0000256" key="7">
    <source>
        <dbReference type="ARBA" id="ARBA00022989"/>
    </source>
</evidence>
<evidence type="ECO:0000256" key="8">
    <source>
        <dbReference type="ARBA" id="ARBA00023098"/>
    </source>
</evidence>